<gene>
    <name evidence="1" type="ORF">IFR04_013372</name>
</gene>
<dbReference type="AlphaFoldDB" id="A0A8H7T6T5"/>
<evidence type="ECO:0000313" key="2">
    <source>
        <dbReference type="Proteomes" id="UP000664132"/>
    </source>
</evidence>
<proteinExistence type="predicted"/>
<accession>A0A8H7T6T5</accession>
<organism evidence="1 2">
    <name type="scientific">Cadophora malorum</name>
    <dbReference type="NCBI Taxonomy" id="108018"/>
    <lineage>
        <taxon>Eukaryota</taxon>
        <taxon>Fungi</taxon>
        <taxon>Dikarya</taxon>
        <taxon>Ascomycota</taxon>
        <taxon>Pezizomycotina</taxon>
        <taxon>Leotiomycetes</taxon>
        <taxon>Helotiales</taxon>
        <taxon>Ploettnerulaceae</taxon>
        <taxon>Cadophora</taxon>
    </lineage>
</organism>
<dbReference type="Proteomes" id="UP000664132">
    <property type="component" value="Unassembled WGS sequence"/>
</dbReference>
<evidence type="ECO:0000313" key="1">
    <source>
        <dbReference type="EMBL" id="KAG4413507.1"/>
    </source>
</evidence>
<comment type="caution">
    <text evidence="1">The sequence shown here is derived from an EMBL/GenBank/DDBJ whole genome shotgun (WGS) entry which is preliminary data.</text>
</comment>
<keyword evidence="2" id="KW-1185">Reference proteome</keyword>
<dbReference type="EMBL" id="JAFJYH010000311">
    <property type="protein sequence ID" value="KAG4413507.1"/>
    <property type="molecule type" value="Genomic_DNA"/>
</dbReference>
<sequence length="68" mass="7540">MASSEEDILASDQAVNHREATVNRLTDNLVQVCDSEIQAMLDQIWDLKAENTAMKKASAVLTTFTLFP</sequence>
<reference evidence="1" key="1">
    <citation type="submission" date="2021-02" db="EMBL/GenBank/DDBJ databases">
        <title>Genome sequence Cadophora malorum strain M34.</title>
        <authorList>
            <person name="Stefanovic E."/>
            <person name="Vu D."/>
            <person name="Scully C."/>
            <person name="Dijksterhuis J."/>
            <person name="Roader J."/>
            <person name="Houbraken J."/>
        </authorList>
    </citation>
    <scope>NUCLEOTIDE SEQUENCE</scope>
    <source>
        <strain evidence="1">M34</strain>
    </source>
</reference>
<name>A0A8H7T6T5_9HELO</name>
<protein>
    <submittedName>
        <fullName evidence="1">Uncharacterized protein</fullName>
    </submittedName>
</protein>